<feature type="compositionally biased region" description="Low complexity" evidence="7">
    <location>
        <begin position="640"/>
        <end position="651"/>
    </location>
</feature>
<dbReference type="Gene3D" id="1.10.10.790">
    <property type="entry name" value="Surp module"/>
    <property type="match status" value="2"/>
</dbReference>
<reference evidence="10" key="1">
    <citation type="journal article" date="2017" name="bioRxiv">
        <title>Comparative analysis of the genomes of Stylophora pistillata and Acropora digitifera provides evidence for extensive differences between species of corals.</title>
        <authorList>
            <person name="Voolstra C.R."/>
            <person name="Li Y."/>
            <person name="Liew Y.J."/>
            <person name="Baumgarten S."/>
            <person name="Zoccola D."/>
            <person name="Flot J.-F."/>
            <person name="Tambutte S."/>
            <person name="Allemand D."/>
            <person name="Aranda M."/>
        </authorList>
    </citation>
    <scope>NUCLEOTIDE SEQUENCE [LARGE SCALE GENOMIC DNA]</scope>
</reference>
<evidence type="ECO:0000256" key="1">
    <source>
        <dbReference type="ARBA" id="ARBA00022664"/>
    </source>
</evidence>
<feature type="region of interest" description="Disordered" evidence="7">
    <location>
        <begin position="558"/>
        <end position="583"/>
    </location>
</feature>
<feature type="compositionally biased region" description="Low complexity" evidence="7">
    <location>
        <begin position="488"/>
        <end position="498"/>
    </location>
</feature>
<evidence type="ECO:0000256" key="7">
    <source>
        <dbReference type="SAM" id="MobiDB-lite"/>
    </source>
</evidence>
<organism evidence="9 10">
    <name type="scientific">Stylophora pistillata</name>
    <name type="common">Smooth cauliflower coral</name>
    <dbReference type="NCBI Taxonomy" id="50429"/>
    <lineage>
        <taxon>Eukaryota</taxon>
        <taxon>Metazoa</taxon>
        <taxon>Cnidaria</taxon>
        <taxon>Anthozoa</taxon>
        <taxon>Hexacorallia</taxon>
        <taxon>Scleractinia</taxon>
        <taxon>Astrocoeniina</taxon>
        <taxon>Pocilloporidae</taxon>
        <taxon>Stylophora</taxon>
    </lineage>
</organism>
<evidence type="ECO:0000259" key="8">
    <source>
        <dbReference type="PROSITE" id="PS50128"/>
    </source>
</evidence>
<keyword evidence="2" id="KW-0677">Repeat</keyword>
<proteinExistence type="predicted"/>
<keyword evidence="6" id="KW-0508">mRNA splicing</keyword>
<dbReference type="Pfam" id="PF09750">
    <property type="entry name" value="DRY_EERY"/>
    <property type="match status" value="1"/>
</dbReference>
<gene>
    <name evidence="9" type="primary">SFSWAP</name>
    <name evidence="9" type="ORF">AWC38_SpisGene15174</name>
</gene>
<feature type="domain" description="SURP motif" evidence="8">
    <location>
        <begin position="508"/>
        <end position="548"/>
    </location>
</feature>
<dbReference type="InterPro" id="IPR000061">
    <property type="entry name" value="Surp"/>
</dbReference>
<keyword evidence="4" id="KW-0805">Transcription regulation</keyword>
<evidence type="ECO:0000313" key="10">
    <source>
        <dbReference type="Proteomes" id="UP000225706"/>
    </source>
</evidence>
<evidence type="ECO:0000256" key="3">
    <source>
        <dbReference type="ARBA" id="ARBA00022884"/>
    </source>
</evidence>
<dbReference type="InterPro" id="IPR019147">
    <property type="entry name" value="SWAP_N_domain"/>
</dbReference>
<protein>
    <submittedName>
        <fullName evidence="9">Splicing factor, suppressor of white-apricot-like</fullName>
    </submittedName>
</protein>
<feature type="compositionally biased region" description="Pro residues" evidence="7">
    <location>
        <begin position="430"/>
        <end position="439"/>
    </location>
</feature>
<feature type="domain" description="SURP motif" evidence="8">
    <location>
        <begin position="236"/>
        <end position="278"/>
    </location>
</feature>
<dbReference type="OrthoDB" id="5988368at2759"/>
<feature type="compositionally biased region" description="Basic and acidic residues" evidence="7">
    <location>
        <begin position="559"/>
        <end position="574"/>
    </location>
</feature>
<accession>A0A2B4RUC4</accession>
<dbReference type="InterPro" id="IPR035967">
    <property type="entry name" value="SWAP/Surp_sf"/>
</dbReference>
<evidence type="ECO:0000256" key="6">
    <source>
        <dbReference type="ARBA" id="ARBA00023187"/>
    </source>
</evidence>
<keyword evidence="3" id="KW-0694">RNA-binding</keyword>
<dbReference type="STRING" id="50429.A0A2B4RUC4"/>
<feature type="region of interest" description="Disordered" evidence="7">
    <location>
        <begin position="430"/>
        <end position="499"/>
    </location>
</feature>
<dbReference type="Pfam" id="PF01805">
    <property type="entry name" value="Surp"/>
    <property type="match status" value="2"/>
</dbReference>
<evidence type="ECO:0000256" key="2">
    <source>
        <dbReference type="ARBA" id="ARBA00022737"/>
    </source>
</evidence>
<dbReference type="SMART" id="SM00648">
    <property type="entry name" value="SWAP"/>
    <property type="match status" value="2"/>
</dbReference>
<evidence type="ECO:0000256" key="5">
    <source>
        <dbReference type="ARBA" id="ARBA00023163"/>
    </source>
</evidence>
<dbReference type="Proteomes" id="UP000225706">
    <property type="component" value="Unassembled WGS sequence"/>
</dbReference>
<evidence type="ECO:0000256" key="4">
    <source>
        <dbReference type="ARBA" id="ARBA00023015"/>
    </source>
</evidence>
<dbReference type="PANTHER" id="PTHR13161:SF15">
    <property type="entry name" value="SPLICING FACTOR, SUPPRESSOR OF WHITE-APRICOT HOMOLOG"/>
    <property type="match status" value="1"/>
</dbReference>
<dbReference type="EMBL" id="LSMT01000319">
    <property type="protein sequence ID" value="PFX20393.1"/>
    <property type="molecule type" value="Genomic_DNA"/>
</dbReference>
<keyword evidence="5" id="KW-0804">Transcription</keyword>
<dbReference type="GO" id="GO:0003723">
    <property type="term" value="F:RNA binding"/>
    <property type="evidence" value="ECO:0007669"/>
    <property type="project" value="UniProtKB-KW"/>
</dbReference>
<feature type="region of interest" description="Disordered" evidence="7">
    <location>
        <begin position="293"/>
        <end position="319"/>
    </location>
</feature>
<sequence length="783" mass="87370">MSVLFDPHEVGINGQSNLRKGARPPRRKEDDLLVFGYACKLFENNQTTASFDEEKSLIPWMGDESLLIDRYDARLLFTDKAQFVSKPSQALPVLTTEEEEGERRLDEERYLDLHHDTQEYELQQEEEMKRFQQALREDGAYNSVAFSYDHNAPENSFHYPQSDSSYETIPVKGSLLYQARQVNSSVAQGVQKEMASTSPKLLQSPPIQQPEPFVPPEDLEIPADMEIPVTAKMQAIIEKTAVFVAKQGKQMEILVKAKQSGNPQFDFLLIDNWLNPYYQHVLKYIMEEKFTPVIPKQPSPQPQPEAQESESEEESDGEYELHPLLAASLHKKVTRSQPSSASSASSSPLPDTLGNKFSRTFAPVAIGVSSVSATQDSDSTHDLQNYSEIEESYDYSMWYSQEDMYAQYGSTSGYTYLPPVAPVLSIADMIPPPPPPPGEGPLEEEWLDSTSSVPPLPPPPPPPVPPGIFVPSNAEMSGPVAPPPPPGVSTVPLVSEQIIPPPPDLQPIVDKLANYVAKNGPDFEEIIKAKNDPRFEFLNPWNSHYSYFQLKKQQALEAARQRAETGNDKSRAEVPKGPISFSIKAKDVKKPKIEYRTSVIYKQSYEQGQSDEDADEAETETDTKETSQASGEKEDVNKLSESSTSQETSEQSTEDLNQQIDSIKAAERIAQHLESESRDKQLQLERRRKASLFISMLKNTNPGDEVEANESSSESLVHIGKTRKFVESKGEKRSDSPTAKRSRVDDDSDDESVSRGGLGMPPPDSIRVTQDLMAKVLAASRNK</sequence>
<feature type="compositionally biased region" description="Basic and acidic residues" evidence="7">
    <location>
        <begin position="621"/>
        <end position="638"/>
    </location>
</feature>
<comment type="caution">
    <text evidence="9">The sequence shown here is derived from an EMBL/GenBank/DDBJ whole genome shotgun (WGS) entry which is preliminary data.</text>
</comment>
<dbReference type="PROSITE" id="PS50128">
    <property type="entry name" value="SURP"/>
    <property type="match status" value="2"/>
</dbReference>
<dbReference type="FunFam" id="1.10.10.790:FF:000002">
    <property type="entry name" value="Splicing factor 3A subunit 1"/>
    <property type="match status" value="1"/>
</dbReference>
<dbReference type="InterPro" id="IPR040397">
    <property type="entry name" value="SWAP"/>
</dbReference>
<name>A0A2B4RUC4_STYPI</name>
<feature type="region of interest" description="Disordered" evidence="7">
    <location>
        <begin position="599"/>
        <end position="682"/>
    </location>
</feature>
<dbReference type="AlphaFoldDB" id="A0A2B4RUC4"/>
<dbReference type="SMART" id="SM01141">
    <property type="entry name" value="DRY_EERY"/>
    <property type="match status" value="1"/>
</dbReference>
<feature type="region of interest" description="Disordered" evidence="7">
    <location>
        <begin position="695"/>
        <end position="768"/>
    </location>
</feature>
<feature type="compositionally biased region" description="Pro residues" evidence="7">
    <location>
        <begin position="454"/>
        <end position="468"/>
    </location>
</feature>
<dbReference type="GO" id="GO:0000395">
    <property type="term" value="P:mRNA 5'-splice site recognition"/>
    <property type="evidence" value="ECO:0007669"/>
    <property type="project" value="TreeGrafter"/>
</dbReference>
<feature type="compositionally biased region" description="Basic and acidic residues" evidence="7">
    <location>
        <begin position="724"/>
        <end position="735"/>
    </location>
</feature>
<keyword evidence="1" id="KW-0507">mRNA processing</keyword>
<keyword evidence="10" id="KW-1185">Reference proteome</keyword>
<evidence type="ECO:0000313" key="9">
    <source>
        <dbReference type="EMBL" id="PFX20393.1"/>
    </source>
</evidence>
<dbReference type="SUPFAM" id="SSF109905">
    <property type="entry name" value="Surp module (SWAP domain)"/>
    <property type="match status" value="2"/>
</dbReference>
<dbReference type="PANTHER" id="PTHR13161">
    <property type="entry name" value="SPLICING FACTOR SUPPRESSOR OF WHITE APRICOT"/>
    <property type="match status" value="1"/>
</dbReference>
<feature type="compositionally biased region" description="Acidic residues" evidence="7">
    <location>
        <begin position="609"/>
        <end position="620"/>
    </location>
</feature>
<feature type="compositionally biased region" description="Basic and acidic residues" evidence="7">
    <location>
        <begin position="664"/>
        <end position="682"/>
    </location>
</feature>
<feature type="compositionally biased region" description="Acidic residues" evidence="7">
    <location>
        <begin position="307"/>
        <end position="318"/>
    </location>
</feature>